<feature type="domain" description="TonB-dependent receptor plug" evidence="7">
    <location>
        <begin position="156"/>
        <end position="247"/>
    </location>
</feature>
<dbReference type="InterPro" id="IPR036942">
    <property type="entry name" value="Beta-barrel_TonB_sf"/>
</dbReference>
<evidence type="ECO:0000256" key="2">
    <source>
        <dbReference type="ARBA" id="ARBA00023136"/>
    </source>
</evidence>
<comment type="similarity">
    <text evidence="4">Belongs to the TonB-dependent receptor family.</text>
</comment>
<dbReference type="PANTHER" id="PTHR40980">
    <property type="entry name" value="PLUG DOMAIN-CONTAINING PROTEIN"/>
    <property type="match status" value="1"/>
</dbReference>
<keyword evidence="4" id="KW-0798">TonB box</keyword>
<dbReference type="Gene3D" id="2.170.130.10">
    <property type="entry name" value="TonB-dependent receptor, plug domain"/>
    <property type="match status" value="1"/>
</dbReference>
<gene>
    <name evidence="8" type="ORF">DWU98_14845</name>
</gene>
<dbReference type="SUPFAM" id="SSF56935">
    <property type="entry name" value="Porins"/>
    <property type="match status" value="1"/>
</dbReference>
<dbReference type="InterPro" id="IPR000531">
    <property type="entry name" value="Beta-barrel_TonB"/>
</dbReference>
<name>A0A370WW53_9GAMM</name>
<dbReference type="InterPro" id="IPR010104">
    <property type="entry name" value="TonB_rcpt_bac"/>
</dbReference>
<keyword evidence="8" id="KW-0675">Receptor</keyword>
<dbReference type="InterPro" id="IPR012910">
    <property type="entry name" value="Plug_dom"/>
</dbReference>
<evidence type="ECO:0000313" key="8">
    <source>
        <dbReference type="EMBL" id="RDS80185.1"/>
    </source>
</evidence>
<accession>A0A370WW53</accession>
<dbReference type="EMBL" id="QRBE01000009">
    <property type="protein sequence ID" value="RDS80185.1"/>
    <property type="molecule type" value="Genomic_DNA"/>
</dbReference>
<dbReference type="NCBIfam" id="TIGR01782">
    <property type="entry name" value="TonB-Xanth-Caul"/>
    <property type="match status" value="1"/>
</dbReference>
<protein>
    <submittedName>
        <fullName evidence="8">TonB-dependent receptor</fullName>
    </submittedName>
</protein>
<evidence type="ECO:0000259" key="7">
    <source>
        <dbReference type="Pfam" id="PF07715"/>
    </source>
</evidence>
<comment type="caution">
    <text evidence="8">The sequence shown here is derived from an EMBL/GenBank/DDBJ whole genome shotgun (WGS) entry which is preliminary data.</text>
</comment>
<evidence type="ECO:0000259" key="6">
    <source>
        <dbReference type="Pfam" id="PF00593"/>
    </source>
</evidence>
<feature type="domain" description="TonB-dependent receptor-like beta-barrel" evidence="6">
    <location>
        <begin position="515"/>
        <end position="992"/>
    </location>
</feature>
<evidence type="ECO:0000313" key="9">
    <source>
        <dbReference type="Proteomes" id="UP000254258"/>
    </source>
</evidence>
<evidence type="ECO:0000256" key="4">
    <source>
        <dbReference type="RuleBase" id="RU003357"/>
    </source>
</evidence>
<proteinExistence type="inferred from homology"/>
<dbReference type="Gene3D" id="2.40.170.20">
    <property type="entry name" value="TonB-dependent receptor, beta-barrel domain"/>
    <property type="match status" value="1"/>
</dbReference>
<evidence type="ECO:0000256" key="5">
    <source>
        <dbReference type="SAM" id="MobiDB-lite"/>
    </source>
</evidence>
<dbReference type="Proteomes" id="UP000254258">
    <property type="component" value="Unassembled WGS sequence"/>
</dbReference>
<keyword evidence="2 4" id="KW-0472">Membrane</keyword>
<keyword evidence="9" id="KW-1185">Reference proteome</keyword>
<comment type="subcellular location">
    <subcellularLocation>
        <location evidence="1 4">Cell outer membrane</location>
    </subcellularLocation>
</comment>
<dbReference type="Pfam" id="PF00593">
    <property type="entry name" value="TonB_dep_Rec_b-barrel"/>
    <property type="match status" value="1"/>
</dbReference>
<reference evidence="8 9" key="1">
    <citation type="submission" date="2018-07" db="EMBL/GenBank/DDBJ databases">
        <title>Dyella monticola sp. nov. and Dyella psychrodurans sp. nov. isolated from monsoon evergreen broad-leaved forest soil of Dinghu Mountain, China.</title>
        <authorList>
            <person name="Gao Z."/>
            <person name="Qiu L."/>
        </authorList>
    </citation>
    <scope>NUCLEOTIDE SEQUENCE [LARGE SCALE GENOMIC DNA]</scope>
    <source>
        <strain evidence="8 9">4G-K06</strain>
    </source>
</reference>
<dbReference type="AlphaFoldDB" id="A0A370WW53"/>
<feature type="region of interest" description="Disordered" evidence="5">
    <location>
        <begin position="99"/>
        <end position="122"/>
    </location>
</feature>
<evidence type="ECO:0000256" key="1">
    <source>
        <dbReference type="ARBA" id="ARBA00004442"/>
    </source>
</evidence>
<keyword evidence="3" id="KW-0998">Cell outer membrane</keyword>
<dbReference type="PANTHER" id="PTHR40980:SF4">
    <property type="entry name" value="TONB-DEPENDENT RECEPTOR-LIKE BETA-BARREL DOMAIN-CONTAINING PROTEIN"/>
    <property type="match status" value="1"/>
</dbReference>
<organism evidence="8 9">
    <name type="scientific">Dyella monticola</name>
    <dbReference type="NCBI Taxonomy" id="1927958"/>
    <lineage>
        <taxon>Bacteria</taxon>
        <taxon>Pseudomonadati</taxon>
        <taxon>Pseudomonadota</taxon>
        <taxon>Gammaproteobacteria</taxon>
        <taxon>Lysobacterales</taxon>
        <taxon>Rhodanobacteraceae</taxon>
        <taxon>Dyella</taxon>
    </lineage>
</organism>
<dbReference type="Pfam" id="PF07715">
    <property type="entry name" value="Plug"/>
    <property type="match status" value="1"/>
</dbReference>
<dbReference type="GO" id="GO:0009279">
    <property type="term" value="C:cell outer membrane"/>
    <property type="evidence" value="ECO:0007669"/>
    <property type="project" value="UniProtKB-SubCell"/>
</dbReference>
<feature type="compositionally biased region" description="Low complexity" evidence="5">
    <location>
        <begin position="101"/>
        <end position="122"/>
    </location>
</feature>
<evidence type="ECO:0000256" key="3">
    <source>
        <dbReference type="ARBA" id="ARBA00023237"/>
    </source>
</evidence>
<dbReference type="InterPro" id="IPR037066">
    <property type="entry name" value="Plug_dom_sf"/>
</dbReference>
<sequence length="1025" mass="112010">MRMLHCDDRVQGHDMNTYAKCSLLGKARPTIHSRRRFCPSAWALSVFASDTQGSDQKRRLQIIFWGGDSVILKRNVLAVALASSLCMAFGVSDAVAQSAPTQQGDTTTTATGTSQTTSNQKSQQQLAKSLATVTVTGFSSSVEKSIDYQRYADTIQNVVTAADLTGLPDQSIADSLTRLPGVSAERIAGQASQINCRGLSGNFIETTLDGREQPSTSGTNYIQFDQYPSELINMATVYKSSQASLIEGGVGCTINMQTANPLDSKKDQSLDIDARGSYNGQAHDVVGDNTQGYRVSAAWQGKFLDNTLGVGAGFAQLYQPHISEQFVGEANGDYQYLNPPTNTGPQAYVPQGTQLQQDGGTERRTGYLATVVWRPDDHWQITGDTYYSKFDDDYYGYGFRSQLFSSNNATITNPVYGPGDTLVGGTVTSIPGLANAQFSNETTADNYTTDTGIFSGGLNLKWNDGPWHVEADASLSHAESNEINVDTTADPYNGLGTSNPTLMNQSTTYKLNGLNVGSISFTNPGIYTNPNDMALSRYGVYPYIYHDRYKAFRSTVQYDLESNPIFTDLQAGVYINNHFYEANRTAWVYGSEWGSYPVAGQPPLPLSSSDTSEVCWKGSFSGFPCFLKLNAPAILAAYGLKPNPELDLNPNGQSWTGVQSGTVSEKVRDLFFQGDIDTTLWGHELTGNIGLRVSHTSQSSSGLEEVPTGTGVPMTDGFGYTSTSYAPLNQGMSYTKWLPSTNLIYHWTDQDQTRFSVSKVLSRPTINYMLAGAGSYESNGYFNVWGGYSPLLRPLTAMQYDLDYEHYFDDSSGLFTAGVFVKHIDTFIQLVSYNNFPFSSVGIQVPINPSTGQPYLNGSYATAYNAQGTMVRGLELSFQKTHFLPGIWKNLGFGANYSLTQSPFGATSTLGGPVEVQALPGLSRNVASAQIFYDNGKFSANLEGNYRSKFVSDSQISVTNQIVYFAPETVYDFQSSYNLTKNISLLFQVLNITNQPTRTYFGLPSETGTIQYFGRTFYGGFNLKL</sequence>